<evidence type="ECO:0000313" key="19">
    <source>
        <dbReference type="EMBL" id="KHK91417.1"/>
    </source>
</evidence>
<evidence type="ECO:0000256" key="17">
    <source>
        <dbReference type="RuleBase" id="RU003476"/>
    </source>
</evidence>
<dbReference type="Proteomes" id="UP000031057">
    <property type="component" value="Unassembled WGS sequence"/>
</dbReference>
<dbReference type="GO" id="GO:0006260">
    <property type="term" value="P:DNA replication"/>
    <property type="evidence" value="ECO:0007669"/>
    <property type="project" value="UniProtKB-KW"/>
</dbReference>
<dbReference type="PRINTS" id="PR00502">
    <property type="entry name" value="NUDIXFAMILY"/>
</dbReference>
<keyword evidence="3" id="KW-0515">Mutator protein</keyword>
<evidence type="ECO:0000256" key="15">
    <source>
        <dbReference type="ARBA" id="ARBA00041979"/>
    </source>
</evidence>
<dbReference type="GO" id="GO:0008413">
    <property type="term" value="F:8-oxo-7,8-dihydroguanosine triphosphate pyrophosphatase activity"/>
    <property type="evidence" value="ECO:0007669"/>
    <property type="project" value="TreeGrafter"/>
</dbReference>
<dbReference type="EMBL" id="JTDI01000003">
    <property type="protein sequence ID" value="KHK91417.1"/>
    <property type="molecule type" value="Genomic_DNA"/>
</dbReference>
<keyword evidence="7 17" id="KW-0378">Hydrolase</keyword>
<dbReference type="InterPro" id="IPR015797">
    <property type="entry name" value="NUDIX_hydrolase-like_dom_sf"/>
</dbReference>
<dbReference type="GO" id="GO:0006281">
    <property type="term" value="P:DNA repair"/>
    <property type="evidence" value="ECO:0007669"/>
    <property type="project" value="UniProtKB-KW"/>
</dbReference>
<dbReference type="InterPro" id="IPR047127">
    <property type="entry name" value="MutT-like"/>
</dbReference>
<dbReference type="GO" id="GO:0046872">
    <property type="term" value="F:metal ion binding"/>
    <property type="evidence" value="ECO:0007669"/>
    <property type="project" value="UniProtKB-KW"/>
</dbReference>
<evidence type="ECO:0000256" key="6">
    <source>
        <dbReference type="ARBA" id="ARBA00022763"/>
    </source>
</evidence>
<evidence type="ECO:0000259" key="18">
    <source>
        <dbReference type="PROSITE" id="PS51462"/>
    </source>
</evidence>
<dbReference type="PROSITE" id="PS51462">
    <property type="entry name" value="NUDIX"/>
    <property type="match status" value="1"/>
</dbReference>
<dbReference type="CDD" id="cd03425">
    <property type="entry name" value="NUDIX_MutT_NudA_like"/>
    <property type="match status" value="1"/>
</dbReference>
<keyword evidence="9" id="KW-0234">DNA repair</keyword>
<dbReference type="GO" id="GO:0044716">
    <property type="term" value="F:8-oxo-GDP phosphatase activity"/>
    <property type="evidence" value="ECO:0007669"/>
    <property type="project" value="TreeGrafter"/>
</dbReference>
<evidence type="ECO:0000256" key="13">
    <source>
        <dbReference type="ARBA" id="ARBA00040794"/>
    </source>
</evidence>
<keyword evidence="4" id="KW-0235">DNA replication</keyword>
<evidence type="ECO:0000256" key="5">
    <source>
        <dbReference type="ARBA" id="ARBA00022723"/>
    </source>
</evidence>
<evidence type="ECO:0000256" key="12">
    <source>
        <dbReference type="ARBA" id="ARBA00038905"/>
    </source>
</evidence>
<keyword evidence="8" id="KW-0460">Magnesium</keyword>
<evidence type="ECO:0000256" key="7">
    <source>
        <dbReference type="ARBA" id="ARBA00022801"/>
    </source>
</evidence>
<evidence type="ECO:0000256" key="10">
    <source>
        <dbReference type="ARBA" id="ARBA00035861"/>
    </source>
</evidence>
<dbReference type="InterPro" id="IPR000086">
    <property type="entry name" value="NUDIX_hydrolase_dom"/>
</dbReference>
<evidence type="ECO:0000256" key="14">
    <source>
        <dbReference type="ARBA" id="ARBA00041592"/>
    </source>
</evidence>
<dbReference type="STRING" id="1348853.LK12_11270"/>
<dbReference type="EC" id="3.6.1.55" evidence="12"/>
<evidence type="ECO:0000256" key="1">
    <source>
        <dbReference type="ARBA" id="ARBA00001946"/>
    </source>
</evidence>
<dbReference type="Gene3D" id="3.90.79.10">
    <property type="entry name" value="Nucleoside Triphosphate Pyrophosphohydrolase"/>
    <property type="match status" value="1"/>
</dbReference>
<dbReference type="PANTHER" id="PTHR47707">
    <property type="entry name" value="8-OXO-DGTP DIPHOSPHATASE"/>
    <property type="match status" value="1"/>
</dbReference>
<comment type="cofactor">
    <cofactor evidence="1">
        <name>Mg(2+)</name>
        <dbReference type="ChEBI" id="CHEBI:18420"/>
    </cofactor>
</comment>
<dbReference type="AlphaFoldDB" id="A0A0B1ZQD8"/>
<dbReference type="SUPFAM" id="SSF55811">
    <property type="entry name" value="Nudix"/>
    <property type="match status" value="1"/>
</dbReference>
<dbReference type="Pfam" id="PF00293">
    <property type="entry name" value="NUDIX"/>
    <property type="match status" value="1"/>
</dbReference>
<dbReference type="GO" id="GO:0044715">
    <property type="term" value="F:8-oxo-dGDP phosphatase activity"/>
    <property type="evidence" value="ECO:0007669"/>
    <property type="project" value="TreeGrafter"/>
</dbReference>
<gene>
    <name evidence="19" type="ORF">LK12_11270</name>
</gene>
<accession>A0A0B1ZQD8</accession>
<sequence length="152" mass="16687">MEKLLTPLLVTAVALVRPDDRVLLQKRDFSAVHGGLWEFPGGKVEVGETPEDAAVRELEEELGIGISAEALDPVGFASSSALPSSTDQSRHQRTLVILLYACRLWQGEPQAREAEAVAWYRPETIARLSMPPLDYPLSEALIRHLRADSSGN</sequence>
<dbReference type="OrthoDB" id="9810648at2"/>
<dbReference type="PANTHER" id="PTHR47707:SF1">
    <property type="entry name" value="NUDIX HYDROLASE FAMILY PROTEIN"/>
    <property type="match status" value="1"/>
</dbReference>
<keyword evidence="20" id="KW-1185">Reference proteome</keyword>
<proteinExistence type="inferred from homology"/>
<dbReference type="GO" id="GO:0035539">
    <property type="term" value="F:8-oxo-7,8-dihydrodeoxyguanosine triphosphate pyrophosphatase activity"/>
    <property type="evidence" value="ECO:0007669"/>
    <property type="project" value="UniProtKB-EC"/>
</dbReference>
<evidence type="ECO:0000256" key="9">
    <source>
        <dbReference type="ARBA" id="ARBA00023204"/>
    </source>
</evidence>
<dbReference type="PROSITE" id="PS00893">
    <property type="entry name" value="NUDIX_BOX"/>
    <property type="match status" value="1"/>
</dbReference>
<name>A0A0B1ZQD8_9SPHN</name>
<evidence type="ECO:0000256" key="8">
    <source>
        <dbReference type="ARBA" id="ARBA00022842"/>
    </source>
</evidence>
<evidence type="ECO:0000256" key="3">
    <source>
        <dbReference type="ARBA" id="ARBA00022457"/>
    </source>
</evidence>
<organism evidence="19 20">
    <name type="scientific">Novosphingobium malaysiense</name>
    <dbReference type="NCBI Taxonomy" id="1348853"/>
    <lineage>
        <taxon>Bacteria</taxon>
        <taxon>Pseudomonadati</taxon>
        <taxon>Pseudomonadota</taxon>
        <taxon>Alphaproteobacteria</taxon>
        <taxon>Sphingomonadales</taxon>
        <taxon>Sphingomonadaceae</taxon>
        <taxon>Novosphingobium</taxon>
    </lineage>
</organism>
<keyword evidence="6" id="KW-0227">DNA damage</keyword>
<dbReference type="InterPro" id="IPR020084">
    <property type="entry name" value="NUDIX_hydrolase_CS"/>
</dbReference>
<dbReference type="InterPro" id="IPR020476">
    <property type="entry name" value="Nudix_hydrolase"/>
</dbReference>
<feature type="domain" description="Nudix hydrolase" evidence="18">
    <location>
        <begin position="6"/>
        <end position="143"/>
    </location>
</feature>
<comment type="catalytic activity">
    <reaction evidence="11">
        <text>8-oxo-GTP + H2O = 8-oxo-GMP + diphosphate + H(+)</text>
        <dbReference type="Rhea" id="RHEA:67616"/>
        <dbReference type="ChEBI" id="CHEBI:15377"/>
        <dbReference type="ChEBI" id="CHEBI:15378"/>
        <dbReference type="ChEBI" id="CHEBI:33019"/>
        <dbReference type="ChEBI" id="CHEBI:143553"/>
        <dbReference type="ChEBI" id="CHEBI:145694"/>
    </reaction>
</comment>
<reference evidence="19 20" key="1">
    <citation type="submission" date="2014-10" db="EMBL/GenBank/DDBJ databases">
        <title>Genome sequence of Novosphingobium malaysiense MUSC 273(T).</title>
        <authorList>
            <person name="Lee L.-H."/>
        </authorList>
    </citation>
    <scope>NUCLEOTIDE SEQUENCE [LARGE SCALE GENOMIC DNA]</scope>
    <source>
        <strain evidence="19 20">MUSC 273</strain>
    </source>
</reference>
<evidence type="ECO:0000256" key="4">
    <source>
        <dbReference type="ARBA" id="ARBA00022705"/>
    </source>
</evidence>
<evidence type="ECO:0000256" key="16">
    <source>
        <dbReference type="ARBA" id="ARBA00042798"/>
    </source>
</evidence>
<protein>
    <recommendedName>
        <fullName evidence="13">8-oxo-dGTP diphosphatase</fullName>
        <ecNumber evidence="12">3.6.1.55</ecNumber>
    </recommendedName>
    <alternativeName>
        <fullName evidence="16">7,8-dihydro-8-oxoguanine-triphosphatase</fullName>
    </alternativeName>
    <alternativeName>
        <fullName evidence="15">Mutator protein MutT</fullName>
    </alternativeName>
    <alternativeName>
        <fullName evidence="14">dGTP pyrophosphohydrolase</fullName>
    </alternativeName>
</protein>
<evidence type="ECO:0000256" key="11">
    <source>
        <dbReference type="ARBA" id="ARBA00036904"/>
    </source>
</evidence>
<keyword evidence="5" id="KW-0479">Metal-binding</keyword>
<comment type="caution">
    <text evidence="19">The sequence shown here is derived from an EMBL/GenBank/DDBJ whole genome shotgun (WGS) entry which is preliminary data.</text>
</comment>
<evidence type="ECO:0000256" key="2">
    <source>
        <dbReference type="ARBA" id="ARBA00005582"/>
    </source>
</evidence>
<comment type="catalytic activity">
    <reaction evidence="10">
        <text>8-oxo-dGTP + H2O = 8-oxo-dGMP + diphosphate + H(+)</text>
        <dbReference type="Rhea" id="RHEA:31575"/>
        <dbReference type="ChEBI" id="CHEBI:15377"/>
        <dbReference type="ChEBI" id="CHEBI:15378"/>
        <dbReference type="ChEBI" id="CHEBI:33019"/>
        <dbReference type="ChEBI" id="CHEBI:63224"/>
        <dbReference type="ChEBI" id="CHEBI:77896"/>
        <dbReference type="EC" id="3.6.1.55"/>
    </reaction>
</comment>
<comment type="similarity">
    <text evidence="2 17">Belongs to the Nudix hydrolase family.</text>
</comment>
<evidence type="ECO:0000313" key="20">
    <source>
        <dbReference type="Proteomes" id="UP000031057"/>
    </source>
</evidence>